<dbReference type="Proteomes" id="UP000199460">
    <property type="component" value="Unassembled WGS sequence"/>
</dbReference>
<dbReference type="OrthoDB" id="5985043at2"/>
<name>A0A1H0RXG8_9GAMM</name>
<organism evidence="2 3">
    <name type="scientific">Ectopseudomonas guguanensis</name>
    <dbReference type="NCBI Taxonomy" id="1198456"/>
    <lineage>
        <taxon>Bacteria</taxon>
        <taxon>Pseudomonadati</taxon>
        <taxon>Pseudomonadota</taxon>
        <taxon>Gammaproteobacteria</taxon>
        <taxon>Pseudomonadales</taxon>
        <taxon>Pseudomonadaceae</taxon>
        <taxon>Ectopseudomonas</taxon>
    </lineage>
</organism>
<accession>A0A1H0RXG8</accession>
<proteinExistence type="predicted"/>
<dbReference type="AlphaFoldDB" id="A0A1H0RXG8"/>
<dbReference type="GeneID" id="300931040"/>
<dbReference type="RefSeq" id="WP_090428996.1">
    <property type="nucleotide sequence ID" value="NZ_FNJJ01000003.1"/>
</dbReference>
<evidence type="ECO:0000256" key="1">
    <source>
        <dbReference type="SAM" id="MobiDB-lite"/>
    </source>
</evidence>
<sequence>MPRSTLLLGSCILIGSVTLAWYWQRPPSDEPVVPRPEPRPAPVAAPADAPPISTELNPERLQLLARPEVEQQQRRLDFHRRYRGFIEHAAELDSGSRETEARELSEGIDALERRGEVALSEALLLQIALIRAVSQDESEQKRRAEALVERYRAISAEREARLAQRSDADFERYKAEERRIVDEVLALQNIPDGLTRDQYLRQRLQEARERSYRQAPDS</sequence>
<keyword evidence="3" id="KW-1185">Reference proteome</keyword>
<feature type="compositionally biased region" description="Pro residues" evidence="1">
    <location>
        <begin position="33"/>
        <end position="43"/>
    </location>
</feature>
<feature type="region of interest" description="Disordered" evidence="1">
    <location>
        <begin position="29"/>
        <end position="51"/>
    </location>
</feature>
<reference evidence="3" key="1">
    <citation type="submission" date="2016-10" db="EMBL/GenBank/DDBJ databases">
        <authorList>
            <person name="Varghese N."/>
            <person name="Submissions S."/>
        </authorList>
    </citation>
    <scope>NUCLEOTIDE SEQUENCE [LARGE SCALE GENOMIC DNA]</scope>
    <source>
        <strain evidence="3">JCM 18416</strain>
    </source>
</reference>
<evidence type="ECO:0000313" key="3">
    <source>
        <dbReference type="Proteomes" id="UP000199460"/>
    </source>
</evidence>
<protein>
    <submittedName>
        <fullName evidence="2">Uncharacterized protein</fullName>
    </submittedName>
</protein>
<gene>
    <name evidence="2" type="ORF">SAMN05216213_103357</name>
</gene>
<evidence type="ECO:0000313" key="2">
    <source>
        <dbReference type="EMBL" id="SDP33716.1"/>
    </source>
</evidence>
<dbReference type="EMBL" id="FNJJ01000003">
    <property type="protein sequence ID" value="SDP33716.1"/>
    <property type="molecule type" value="Genomic_DNA"/>
</dbReference>